<evidence type="ECO:0000313" key="1">
    <source>
        <dbReference type="EMBL" id="KKL77306.1"/>
    </source>
</evidence>
<name>A0A0F9FFV5_9ZZZZ</name>
<reference evidence="1" key="1">
    <citation type="journal article" date="2015" name="Nature">
        <title>Complex archaea that bridge the gap between prokaryotes and eukaryotes.</title>
        <authorList>
            <person name="Spang A."/>
            <person name="Saw J.H."/>
            <person name="Jorgensen S.L."/>
            <person name="Zaremba-Niedzwiedzka K."/>
            <person name="Martijn J."/>
            <person name="Lind A.E."/>
            <person name="van Eijk R."/>
            <person name="Schleper C."/>
            <person name="Guy L."/>
            <person name="Ettema T.J."/>
        </authorList>
    </citation>
    <scope>NUCLEOTIDE SEQUENCE</scope>
</reference>
<dbReference type="AlphaFoldDB" id="A0A0F9FFV5"/>
<accession>A0A0F9FFV5</accession>
<comment type="caution">
    <text evidence="1">The sequence shown here is derived from an EMBL/GenBank/DDBJ whole genome shotgun (WGS) entry which is preliminary data.</text>
</comment>
<gene>
    <name evidence="1" type="ORF">LCGC14_2036250</name>
</gene>
<sequence length="71" mass="7904">MAAQGKCEKCKVHYIWEPAEAPLDRTRCPKCCIGPLERTARQDPRAPTHLYTQQRVGVGVVLFPGVQGGRK</sequence>
<dbReference type="EMBL" id="LAZR01023789">
    <property type="protein sequence ID" value="KKL77306.1"/>
    <property type="molecule type" value="Genomic_DNA"/>
</dbReference>
<proteinExistence type="predicted"/>
<organism evidence="1">
    <name type="scientific">marine sediment metagenome</name>
    <dbReference type="NCBI Taxonomy" id="412755"/>
    <lineage>
        <taxon>unclassified sequences</taxon>
        <taxon>metagenomes</taxon>
        <taxon>ecological metagenomes</taxon>
    </lineage>
</organism>
<protein>
    <submittedName>
        <fullName evidence="1">Uncharacterized protein</fullName>
    </submittedName>
</protein>